<dbReference type="GeneID" id="10027490"/>
<dbReference type="AlphaFoldDB" id="E4UWV8"/>
<accession>E4UWV8</accession>
<organism evidence="2">
    <name type="scientific">Arthroderma gypseum (strain ATCC MYA-4604 / CBS 118893)</name>
    <name type="common">Microsporum gypseum</name>
    <dbReference type="NCBI Taxonomy" id="535722"/>
    <lineage>
        <taxon>Eukaryota</taxon>
        <taxon>Fungi</taxon>
        <taxon>Dikarya</taxon>
        <taxon>Ascomycota</taxon>
        <taxon>Pezizomycotina</taxon>
        <taxon>Eurotiomycetes</taxon>
        <taxon>Eurotiomycetidae</taxon>
        <taxon>Onygenales</taxon>
        <taxon>Arthrodermataceae</taxon>
        <taxon>Nannizzia</taxon>
    </lineage>
</organism>
<dbReference type="HOGENOM" id="CLU_1844619_0_0_1"/>
<dbReference type="InParanoid" id="E4UWV8"/>
<dbReference type="VEuPathDB" id="FungiDB:MGYG_09065"/>
<dbReference type="EMBL" id="DS989825">
    <property type="protein sequence ID" value="EFR01811.1"/>
    <property type="molecule type" value="Genomic_DNA"/>
</dbReference>
<evidence type="ECO:0000313" key="2">
    <source>
        <dbReference type="Proteomes" id="UP000002669"/>
    </source>
</evidence>
<proteinExistence type="predicted"/>
<name>E4UWV8_ARTGP</name>
<evidence type="ECO:0000313" key="1">
    <source>
        <dbReference type="EMBL" id="EFR01811.1"/>
    </source>
</evidence>
<sequence>MFTEYSLNLRPEATKKALLLEFPMRLVTTNWVKSNVCSLHEKEEEEAEEGKKQDDFRAGDCRFIKVHVSKPEATYATLLRRTAPGARAAYGTVDWFTKCCLETQRRATGCWVGSSVFALEGSINNQNWSSPSWGDRVSG</sequence>
<gene>
    <name evidence="1" type="ORF">MGYG_09065</name>
</gene>
<protein>
    <submittedName>
        <fullName evidence="1">Uncharacterized protein</fullName>
    </submittedName>
</protein>
<dbReference type="Proteomes" id="UP000002669">
    <property type="component" value="Unassembled WGS sequence"/>
</dbReference>
<keyword evidence="2" id="KW-1185">Reference proteome</keyword>
<dbReference type="RefSeq" id="XP_003172222.1">
    <property type="nucleotide sequence ID" value="XM_003172174.1"/>
</dbReference>
<reference evidence="2" key="1">
    <citation type="journal article" date="2012" name="MBio">
        <title>Comparative genome analysis of Trichophyton rubrum and related dermatophytes reveals candidate genes involved in infection.</title>
        <authorList>
            <person name="Martinez D.A."/>
            <person name="Oliver B.G."/>
            <person name="Graeser Y."/>
            <person name="Goldberg J.M."/>
            <person name="Li W."/>
            <person name="Martinez-Rossi N.M."/>
            <person name="Monod M."/>
            <person name="Shelest E."/>
            <person name="Barton R.C."/>
            <person name="Birch E."/>
            <person name="Brakhage A.A."/>
            <person name="Chen Z."/>
            <person name="Gurr S.J."/>
            <person name="Heiman D."/>
            <person name="Heitman J."/>
            <person name="Kosti I."/>
            <person name="Rossi A."/>
            <person name="Saif S."/>
            <person name="Samalova M."/>
            <person name="Saunders C.W."/>
            <person name="Shea T."/>
            <person name="Summerbell R.C."/>
            <person name="Xu J."/>
            <person name="Young S."/>
            <person name="Zeng Q."/>
            <person name="Birren B.W."/>
            <person name="Cuomo C.A."/>
            <person name="White T.C."/>
        </authorList>
    </citation>
    <scope>NUCLEOTIDE SEQUENCE [LARGE SCALE GENOMIC DNA]</scope>
    <source>
        <strain evidence="2">ATCC MYA-4604 / CBS 118893</strain>
    </source>
</reference>